<feature type="transmembrane region" description="Helical" evidence="2">
    <location>
        <begin position="98"/>
        <end position="119"/>
    </location>
</feature>
<reference evidence="4 5" key="1">
    <citation type="submission" date="2019-05" db="EMBL/GenBank/DDBJ databases">
        <title>Genome sequences of Thalassotalea litorea 1K03283.</title>
        <authorList>
            <person name="Zhang D."/>
        </authorList>
    </citation>
    <scope>NUCLEOTIDE SEQUENCE [LARGE SCALE GENOMIC DNA]</scope>
    <source>
        <strain evidence="4 5">MCCC 1K03283</strain>
    </source>
</reference>
<protein>
    <submittedName>
        <fullName evidence="4">Prepilin peptidase</fullName>
    </submittedName>
</protein>
<comment type="similarity">
    <text evidence="1">Belongs to the peptidase A24 family.</text>
</comment>
<dbReference type="RefSeq" id="WP_138320990.1">
    <property type="nucleotide sequence ID" value="NZ_VCBC01000016.1"/>
</dbReference>
<dbReference type="InterPro" id="IPR050882">
    <property type="entry name" value="Prepilin_peptidase/N-MTase"/>
</dbReference>
<keyword evidence="5" id="KW-1185">Reference proteome</keyword>
<evidence type="ECO:0000256" key="1">
    <source>
        <dbReference type="ARBA" id="ARBA00005801"/>
    </source>
</evidence>
<evidence type="ECO:0000313" key="5">
    <source>
        <dbReference type="Proteomes" id="UP000307790"/>
    </source>
</evidence>
<dbReference type="GO" id="GO:0005886">
    <property type="term" value="C:plasma membrane"/>
    <property type="evidence" value="ECO:0007669"/>
    <property type="project" value="TreeGrafter"/>
</dbReference>
<accession>A0A5R9IH47</accession>
<proteinExistence type="inferred from homology"/>
<dbReference type="Proteomes" id="UP000307790">
    <property type="component" value="Unassembled WGS sequence"/>
</dbReference>
<evidence type="ECO:0000313" key="4">
    <source>
        <dbReference type="EMBL" id="TLU61478.1"/>
    </source>
</evidence>
<dbReference type="InterPro" id="IPR000045">
    <property type="entry name" value="Prepilin_IV_endopep_pep"/>
</dbReference>
<keyword evidence="2" id="KW-0812">Transmembrane</keyword>
<dbReference type="PANTHER" id="PTHR30487">
    <property type="entry name" value="TYPE 4 PREPILIN-LIKE PROTEINS LEADER PEPTIDE-PROCESSING ENZYME"/>
    <property type="match status" value="1"/>
</dbReference>
<organism evidence="4 5">
    <name type="scientific">Thalassotalea litorea</name>
    <dbReference type="NCBI Taxonomy" id="2020715"/>
    <lineage>
        <taxon>Bacteria</taxon>
        <taxon>Pseudomonadati</taxon>
        <taxon>Pseudomonadota</taxon>
        <taxon>Gammaproteobacteria</taxon>
        <taxon>Alteromonadales</taxon>
        <taxon>Colwelliaceae</taxon>
        <taxon>Thalassotalea</taxon>
    </lineage>
</organism>
<feature type="transmembrane region" description="Helical" evidence="2">
    <location>
        <begin position="58"/>
        <end position="78"/>
    </location>
</feature>
<dbReference type="AlphaFoldDB" id="A0A5R9IH47"/>
<gene>
    <name evidence="4" type="ORF">FE810_14675</name>
</gene>
<dbReference type="Pfam" id="PF01478">
    <property type="entry name" value="Peptidase_A24"/>
    <property type="match status" value="1"/>
</dbReference>
<feature type="transmembrane region" description="Helical" evidence="2">
    <location>
        <begin position="34"/>
        <end position="52"/>
    </location>
</feature>
<feature type="domain" description="Prepilin type IV endopeptidase peptidase" evidence="3">
    <location>
        <begin position="14"/>
        <end position="112"/>
    </location>
</feature>
<evidence type="ECO:0000259" key="3">
    <source>
        <dbReference type="Pfam" id="PF01478"/>
    </source>
</evidence>
<feature type="transmembrane region" description="Helical" evidence="2">
    <location>
        <begin position="6"/>
        <end position="25"/>
    </location>
</feature>
<comment type="caution">
    <text evidence="4">The sequence shown here is derived from an EMBL/GenBank/DDBJ whole genome shotgun (WGS) entry which is preliminary data.</text>
</comment>
<name>A0A5R9IH47_9GAMM</name>
<evidence type="ECO:0000256" key="2">
    <source>
        <dbReference type="SAM" id="Phobius"/>
    </source>
</evidence>
<keyword evidence="2" id="KW-0472">Membrane</keyword>
<dbReference type="GO" id="GO:0004190">
    <property type="term" value="F:aspartic-type endopeptidase activity"/>
    <property type="evidence" value="ECO:0007669"/>
    <property type="project" value="InterPro"/>
</dbReference>
<sequence>MIDKFLLVEMISITLIFSVSLYFDLRYQRIPNSLCLIGFIAGIAVQTGFLGLSGVASALMGAGLAFALLFPLFMFRMIGAGDVKLMIAIGAFLTPQMLVWSLLYGLVFGLVSSVAIALYRFGLKRCIDLVFHYGKCLWYRVYIKPENGGLLKMQVPYAPALAFGWGWASWHSEDVQWLVSSLRYTWGV</sequence>
<dbReference type="Gene3D" id="1.20.120.1220">
    <property type="match status" value="1"/>
</dbReference>
<dbReference type="GO" id="GO:0006465">
    <property type="term" value="P:signal peptide processing"/>
    <property type="evidence" value="ECO:0007669"/>
    <property type="project" value="TreeGrafter"/>
</dbReference>
<dbReference type="PANTHER" id="PTHR30487:SF0">
    <property type="entry name" value="PREPILIN LEADER PEPTIDASE_N-METHYLTRANSFERASE-RELATED"/>
    <property type="match status" value="1"/>
</dbReference>
<dbReference type="OrthoDB" id="5508079at2"/>
<dbReference type="EMBL" id="VCBC01000016">
    <property type="protein sequence ID" value="TLU61478.1"/>
    <property type="molecule type" value="Genomic_DNA"/>
</dbReference>
<keyword evidence="2" id="KW-1133">Transmembrane helix</keyword>